<dbReference type="GO" id="GO:0005737">
    <property type="term" value="C:cytoplasm"/>
    <property type="evidence" value="ECO:0007669"/>
    <property type="project" value="TreeGrafter"/>
</dbReference>
<feature type="active site" evidence="5 6">
    <location>
        <position position="219"/>
    </location>
</feature>
<dbReference type="Gene3D" id="3.40.605.10">
    <property type="entry name" value="Aldehyde Dehydrogenase, Chain A, domain 1"/>
    <property type="match status" value="1"/>
</dbReference>
<reference evidence="9" key="1">
    <citation type="submission" date="2024-06" db="EMBL/GenBank/DDBJ databases">
        <title>Caulobacter inopinatus, sp. nov.</title>
        <authorList>
            <person name="Donachie S.P."/>
        </authorList>
    </citation>
    <scope>NUCLEOTIDE SEQUENCE</scope>
    <source>
        <strain evidence="9">73W</strain>
    </source>
</reference>
<evidence type="ECO:0000256" key="2">
    <source>
        <dbReference type="ARBA" id="ARBA00023002"/>
    </source>
</evidence>
<dbReference type="SUPFAM" id="SSF53720">
    <property type="entry name" value="ALDH-like"/>
    <property type="match status" value="1"/>
</dbReference>
<proteinExistence type="inferred from homology"/>
<dbReference type="InterPro" id="IPR015590">
    <property type="entry name" value="Aldehyde_DH_dom"/>
</dbReference>
<gene>
    <name evidence="9" type="ORF">ABOZ73_15550</name>
</gene>
<sequence length="478" mass="51933">MDASLAGPMKALLARQKAAHLRDGAPSAQVRIERIERCIALLVDHRREIEDAANQDFGARSGDVTAFTDVAASIGALKHAKANLAKWMRPQKRKTTPAILGLFGAKAEVQFQPKGVVGIISPWNFPVNLTFAPLAGVLAAGNRALIKPSEHTPATSALMARMFGSAFSEEEIAVVVGGPEIGEAFTRLAFDHLLFTGATSIGRHVMRAAAENLVPVTLELGGKSPVILGRSADLATAAARVMNGKTLNAGQICLAPDYVLAPRDKLEGFVDEATRSVERMFPTIRDNPDYTALVSQRHFDRIQGYLDEARAKGARVIEINPAGENLAQQEHRKIAPTLVIDPTDDMKIMREEIFGPVLPIKTYERIDEAVDYINANDRPLGLYYFGADTAERDSVLSRTTSGGVTVNDVIMHVAQEELPFGGVGPAGMGSYHGEDGFREFSHRKAVFTQITKDIGPLKMLRPPYGKGMRKYVDGQIKR</sequence>
<name>A0AB39KR44_9CAUL</name>
<dbReference type="AlphaFoldDB" id="A0AB39KR44"/>
<dbReference type="PANTHER" id="PTHR43570:SF20">
    <property type="entry name" value="ALDEHYDE DEHYDROGENASE ALDX-RELATED"/>
    <property type="match status" value="1"/>
</dbReference>
<dbReference type="Gene3D" id="3.40.309.10">
    <property type="entry name" value="Aldehyde Dehydrogenase, Chain A, domain 2"/>
    <property type="match status" value="1"/>
</dbReference>
<dbReference type="GO" id="GO:0006081">
    <property type="term" value="P:aldehyde metabolic process"/>
    <property type="evidence" value="ECO:0007669"/>
    <property type="project" value="InterPro"/>
</dbReference>
<dbReference type="InterPro" id="IPR016161">
    <property type="entry name" value="Ald_DH/histidinol_DH"/>
</dbReference>
<dbReference type="InterPro" id="IPR016162">
    <property type="entry name" value="Ald_DH_N"/>
</dbReference>
<evidence type="ECO:0000256" key="7">
    <source>
        <dbReference type="RuleBase" id="RU003345"/>
    </source>
</evidence>
<keyword evidence="3" id="KW-0520">NAD</keyword>
<dbReference type="RefSeq" id="WP_369059033.1">
    <property type="nucleotide sequence ID" value="NZ_CP158375.1"/>
</dbReference>
<evidence type="ECO:0000256" key="1">
    <source>
        <dbReference type="ARBA" id="ARBA00009986"/>
    </source>
</evidence>
<dbReference type="Pfam" id="PF00171">
    <property type="entry name" value="Aldedh"/>
    <property type="match status" value="1"/>
</dbReference>
<dbReference type="PANTHER" id="PTHR43570">
    <property type="entry name" value="ALDEHYDE DEHYDROGENASE"/>
    <property type="match status" value="1"/>
</dbReference>
<dbReference type="PROSITE" id="PS00687">
    <property type="entry name" value="ALDEHYDE_DEHYDR_GLU"/>
    <property type="match status" value="1"/>
</dbReference>
<keyword evidence="2 4" id="KW-0560">Oxidoreductase</keyword>
<dbReference type="InterPro" id="IPR016163">
    <property type="entry name" value="Ald_DH_C"/>
</dbReference>
<dbReference type="CDD" id="cd07133">
    <property type="entry name" value="ALDH_CALDH_CalB"/>
    <property type="match status" value="1"/>
</dbReference>
<dbReference type="GO" id="GO:0004029">
    <property type="term" value="F:aldehyde dehydrogenase (NAD+) activity"/>
    <property type="evidence" value="ECO:0007669"/>
    <property type="project" value="TreeGrafter"/>
</dbReference>
<feature type="active site" evidence="5">
    <location>
        <position position="253"/>
    </location>
</feature>
<dbReference type="InterPro" id="IPR012394">
    <property type="entry name" value="Aldehyde_DH_NAD(P)"/>
</dbReference>
<dbReference type="InterPro" id="IPR029510">
    <property type="entry name" value="Ald_DH_CS_GLU"/>
</dbReference>
<evidence type="ECO:0000256" key="4">
    <source>
        <dbReference type="PIRNR" id="PIRNR036492"/>
    </source>
</evidence>
<dbReference type="EMBL" id="CP158375">
    <property type="protein sequence ID" value="XDO96179.1"/>
    <property type="molecule type" value="Genomic_DNA"/>
</dbReference>
<dbReference type="PIRSF" id="PIRSF036492">
    <property type="entry name" value="ALDH"/>
    <property type="match status" value="1"/>
</dbReference>
<dbReference type="FunFam" id="3.40.309.10:FF:000003">
    <property type="entry name" value="Aldehyde dehydrogenase"/>
    <property type="match status" value="1"/>
</dbReference>
<evidence type="ECO:0000259" key="8">
    <source>
        <dbReference type="Pfam" id="PF00171"/>
    </source>
</evidence>
<comment type="similarity">
    <text evidence="1 4 7">Belongs to the aldehyde dehydrogenase family.</text>
</comment>
<evidence type="ECO:0000256" key="5">
    <source>
        <dbReference type="PIRSR" id="PIRSR036492-1"/>
    </source>
</evidence>
<protein>
    <recommendedName>
        <fullName evidence="4">Aldehyde dehydrogenase</fullName>
    </recommendedName>
</protein>
<organism evidence="9">
    <name type="scientific">Caulobacter sp. 73W</name>
    <dbReference type="NCBI Taxonomy" id="3161137"/>
    <lineage>
        <taxon>Bacteria</taxon>
        <taxon>Pseudomonadati</taxon>
        <taxon>Pseudomonadota</taxon>
        <taxon>Alphaproteobacteria</taxon>
        <taxon>Caulobacterales</taxon>
        <taxon>Caulobacteraceae</taxon>
        <taxon>Caulobacter</taxon>
    </lineage>
</organism>
<accession>A0AB39KR44</accession>
<evidence type="ECO:0000256" key="3">
    <source>
        <dbReference type="ARBA" id="ARBA00023027"/>
    </source>
</evidence>
<feature type="domain" description="Aldehyde dehydrogenase" evidence="8">
    <location>
        <begin position="26"/>
        <end position="446"/>
    </location>
</feature>
<evidence type="ECO:0000256" key="6">
    <source>
        <dbReference type="PROSITE-ProRule" id="PRU10007"/>
    </source>
</evidence>
<evidence type="ECO:0000313" key="9">
    <source>
        <dbReference type="EMBL" id="XDO96179.1"/>
    </source>
</evidence>